<keyword evidence="4" id="KW-0378">Hydrolase</keyword>
<feature type="compositionally biased region" description="Gly residues" evidence="5">
    <location>
        <begin position="857"/>
        <end position="869"/>
    </location>
</feature>
<dbReference type="Gene3D" id="3.20.20.80">
    <property type="entry name" value="Glycosidases"/>
    <property type="match status" value="2"/>
</dbReference>
<proteinExistence type="inferred from homology"/>
<keyword evidence="2 4" id="KW-0119">Carbohydrate metabolism</keyword>
<dbReference type="Pfam" id="PF01373">
    <property type="entry name" value="Glyco_hydro_14"/>
    <property type="match status" value="2"/>
</dbReference>
<reference evidence="6" key="1">
    <citation type="submission" date="2021-01" db="EMBL/GenBank/DDBJ databases">
        <authorList>
            <person name="Corre E."/>
            <person name="Pelletier E."/>
            <person name="Niang G."/>
            <person name="Scheremetjew M."/>
            <person name="Finn R."/>
            <person name="Kale V."/>
            <person name="Holt S."/>
            <person name="Cochrane G."/>
            <person name="Meng A."/>
            <person name="Brown T."/>
            <person name="Cohen L."/>
        </authorList>
    </citation>
    <scope>NUCLEOTIDE SEQUENCE</scope>
    <source>
        <strain evidence="6">SAG 11-49</strain>
    </source>
</reference>
<gene>
    <name evidence="6" type="ORF">CLEI1391_LOCUS397</name>
</gene>
<keyword evidence="4" id="KW-0326">Glycosidase</keyword>
<dbReference type="PRINTS" id="PR00750">
    <property type="entry name" value="BETAAMYLASE"/>
</dbReference>
<evidence type="ECO:0000256" key="3">
    <source>
        <dbReference type="ARBA" id="ARBA00023326"/>
    </source>
</evidence>
<protein>
    <recommendedName>
        <fullName evidence="4">Beta-amylase</fullName>
        <ecNumber evidence="4">3.2.1.2</ecNumber>
    </recommendedName>
</protein>
<dbReference type="EC" id="3.2.1.2" evidence="4"/>
<evidence type="ECO:0000256" key="1">
    <source>
        <dbReference type="ARBA" id="ARBA00005652"/>
    </source>
</evidence>
<keyword evidence="3 4" id="KW-0624">Polysaccharide degradation</keyword>
<dbReference type="EMBL" id="HBFB01000849">
    <property type="protein sequence ID" value="CAD8662794.1"/>
    <property type="molecule type" value="Transcribed_RNA"/>
</dbReference>
<dbReference type="PANTHER" id="PTHR31352:SF1">
    <property type="entry name" value="BETA-AMYLASE 3, CHLOROPLASTIC"/>
    <property type="match status" value="1"/>
</dbReference>
<dbReference type="GO" id="GO:0000272">
    <property type="term" value="P:polysaccharide catabolic process"/>
    <property type="evidence" value="ECO:0007669"/>
    <property type="project" value="UniProtKB-KW"/>
</dbReference>
<evidence type="ECO:0000313" key="6">
    <source>
        <dbReference type="EMBL" id="CAD8662794.1"/>
    </source>
</evidence>
<dbReference type="SUPFAM" id="SSF51445">
    <property type="entry name" value="(Trans)glycosidases"/>
    <property type="match status" value="2"/>
</dbReference>
<organism evidence="6">
    <name type="scientific">Chlamydomonas leiostraca</name>
    <dbReference type="NCBI Taxonomy" id="1034604"/>
    <lineage>
        <taxon>Eukaryota</taxon>
        <taxon>Viridiplantae</taxon>
        <taxon>Chlorophyta</taxon>
        <taxon>core chlorophytes</taxon>
        <taxon>Chlorophyceae</taxon>
        <taxon>CS clade</taxon>
        <taxon>Chlamydomonadales</taxon>
        <taxon>Chlamydomonadaceae</taxon>
        <taxon>Chlamydomonas</taxon>
    </lineage>
</organism>
<accession>A0A7S0N818</accession>
<evidence type="ECO:0000256" key="4">
    <source>
        <dbReference type="RuleBase" id="RU000509"/>
    </source>
</evidence>
<comment type="catalytic activity">
    <reaction evidence="4">
        <text>Hydrolysis of (1-&gt;4)-alpha-D-glucosidic linkages in polysaccharides so as to remove successive maltose units from the non-reducing ends of the chains.</text>
        <dbReference type="EC" id="3.2.1.2"/>
    </reaction>
</comment>
<dbReference type="GO" id="GO:0016161">
    <property type="term" value="F:beta-amylase activity"/>
    <property type="evidence" value="ECO:0007669"/>
    <property type="project" value="UniProtKB-EC"/>
</dbReference>
<dbReference type="InterPro" id="IPR017853">
    <property type="entry name" value="GH"/>
</dbReference>
<dbReference type="PANTHER" id="PTHR31352">
    <property type="entry name" value="BETA-AMYLASE 1, CHLOROPLASTIC"/>
    <property type="match status" value="1"/>
</dbReference>
<evidence type="ECO:0000256" key="2">
    <source>
        <dbReference type="ARBA" id="ARBA00023277"/>
    </source>
</evidence>
<feature type="region of interest" description="Disordered" evidence="5">
    <location>
        <begin position="472"/>
        <end position="502"/>
    </location>
</feature>
<dbReference type="AlphaFoldDB" id="A0A7S0N818"/>
<feature type="region of interest" description="Disordered" evidence="5">
    <location>
        <begin position="829"/>
        <end position="873"/>
    </location>
</feature>
<evidence type="ECO:0000256" key="5">
    <source>
        <dbReference type="SAM" id="MobiDB-lite"/>
    </source>
</evidence>
<feature type="compositionally biased region" description="Polar residues" evidence="5">
    <location>
        <begin position="834"/>
        <end position="851"/>
    </location>
</feature>
<comment type="similarity">
    <text evidence="1 4">Belongs to the glycosyl hydrolase 14 family.</text>
</comment>
<sequence>MEEAARGLGSWQGVTGEAMLCQAADAGTAHMLGHNVRRVASSLPSLNQGICTRECTSVEDSSGRQHGPIRVFVMLPLDTVNQQGLFKYATSSWFSQALQLLAASGVYGVAVDVWWGAVERSPRMYNWAGYHQLINVIRATGLKVQAVLSFHACGQNVNDTAQIPLPSWVLQCGEQDPDLFFTDRPRDGGLGQRNREYVSIWADDAPGVLCGRTPMQCYEEFMTSFRDNFQQDLGTCIEEVVLGAGPCGELRYPSYSEPNGWRFPGIGEFQCYDRRALASLAQAAREAGHPQWGYGGPHDAGDYNSTPEETGFFSYEGSWDSPYGRFFLAWYSGCLLRHGERMLAMASQVFAGQLGRRLSCQHSHGAVDSSSGSEASAAMTMLADMQAARRTGGSTSPVECTGALPTVPQHAPMLWSAQPQSTNSHCGSLRSTITSYGANLNALSTAPAAVQALHGVASMAPSDGALMDLMDDESAAPAGGSGLPHTGTTPPAHSSAEALLGGLPMRPPSMTLVAGTSTAAAAPGGAPGAGMGRFTSSSTIAESTMDTTALGMMRAEAGQSQGGLICNSMSSLSTEGVGVHAGQAAFSTPFVDVGTLIRDVGDDNASDMGGSCMTPDTLGVEEGEEGAARAAAAAAGSNAFAVATAMAAAAAQALYTDGDARPRSSLDASTPHARAREGKITLALKIAGIHWWFRSRSHAAELTAGYYNTATHDGYGPILELCQRHHAALILTCVEMCDGQHPVAAMCGPEGLLKQIRGLATRTQVALSGENALPIFLMDGVDTVALDRILFNTRAWYGPSALLQTVRSHQPATPQPTWQAAGNPHPYYHGAMPRNSSQVPTVGSAPSSVLPSPSGHGPRGGAHWGGSAGGQHSHSLGSIMSIGRSLSDAGKLVGLGRPGDQHGVAASGLRTDSYADIVEPLPAMRSFTFLRLAPELLQPSYQAPWLRFMCRMQQGGYAPC</sequence>
<name>A0A7S0N818_9CHLO</name>
<dbReference type="InterPro" id="IPR001554">
    <property type="entry name" value="Glyco_hydro_14"/>
</dbReference>